<proteinExistence type="inferred from homology"/>
<feature type="transmembrane region" description="Helical" evidence="6">
    <location>
        <begin position="89"/>
        <end position="107"/>
    </location>
</feature>
<feature type="transmembrane region" description="Helical" evidence="6">
    <location>
        <begin position="201"/>
        <end position="217"/>
    </location>
</feature>
<dbReference type="KEGG" id="eiv:EIN_267390"/>
<sequence length="244" mass="27239">MFEFARLKAEIGKTQIVGAGIVALLVVLTVVVNAFPTHKMDIPNDNNNYNFNHTFRKSTFPFLICCILFWGINIVFIVYFAKKRNSTKYLINVLLLFAFSVALNRFATDAFKKFAGRPRPNQFSLESNGKAGQLYLSFPSGHSSMVFNASAFLFLLLCGEFKIFGGEGSLMGLFACGLPLLFAGVVAVSRTRDFYHHYEDIVAGLLIGCIISIVCYFSRFESLSGQYCGEIEKEEDAEGDNYIV</sequence>
<dbReference type="GO" id="GO:0046839">
    <property type="term" value="P:phospholipid dephosphorylation"/>
    <property type="evidence" value="ECO:0007669"/>
    <property type="project" value="TreeGrafter"/>
</dbReference>
<feature type="domain" description="Phosphatidic acid phosphatase type 2/haloperoxidase" evidence="7">
    <location>
        <begin position="92"/>
        <end position="216"/>
    </location>
</feature>
<dbReference type="GO" id="GO:0016020">
    <property type="term" value="C:membrane"/>
    <property type="evidence" value="ECO:0007669"/>
    <property type="project" value="UniProtKB-SubCell"/>
</dbReference>
<evidence type="ECO:0000256" key="1">
    <source>
        <dbReference type="ARBA" id="ARBA00004141"/>
    </source>
</evidence>
<dbReference type="InterPro" id="IPR000326">
    <property type="entry name" value="PAP2/HPO"/>
</dbReference>
<dbReference type="SUPFAM" id="SSF48317">
    <property type="entry name" value="Acid phosphatase/Vanadium-dependent haloperoxidase"/>
    <property type="match status" value="1"/>
</dbReference>
<feature type="transmembrane region" description="Helical" evidence="6">
    <location>
        <begin position="134"/>
        <end position="158"/>
    </location>
</feature>
<evidence type="ECO:0000313" key="9">
    <source>
        <dbReference type="Proteomes" id="UP000014680"/>
    </source>
</evidence>
<feature type="transmembrane region" description="Helical" evidence="6">
    <location>
        <begin position="170"/>
        <end position="189"/>
    </location>
</feature>
<evidence type="ECO:0000259" key="7">
    <source>
        <dbReference type="SMART" id="SM00014"/>
    </source>
</evidence>
<dbReference type="OrthoDB" id="10030083at2759"/>
<reference evidence="8 9" key="1">
    <citation type="submission" date="2012-10" db="EMBL/GenBank/DDBJ databases">
        <authorList>
            <person name="Zafar N."/>
            <person name="Inman J."/>
            <person name="Hall N."/>
            <person name="Lorenzi H."/>
            <person name="Caler E."/>
        </authorList>
    </citation>
    <scope>NUCLEOTIDE SEQUENCE [LARGE SCALE GENOMIC DNA]</scope>
    <source>
        <strain evidence="8 9">IP1</strain>
    </source>
</reference>
<accession>A0A0A1U800</accession>
<dbReference type="InterPro" id="IPR036938">
    <property type="entry name" value="PAP2/HPO_sf"/>
</dbReference>
<protein>
    <submittedName>
        <fullName evidence="8">Phosphatidic acid phosphatase type 2 domain containing protein 1B, putative</fullName>
    </submittedName>
</protein>
<evidence type="ECO:0000313" key="8">
    <source>
        <dbReference type="EMBL" id="ELP91023.1"/>
    </source>
</evidence>
<keyword evidence="9" id="KW-1185">Reference proteome</keyword>
<evidence type="ECO:0000256" key="6">
    <source>
        <dbReference type="SAM" id="Phobius"/>
    </source>
</evidence>
<keyword evidence="3 6" id="KW-0812">Transmembrane</keyword>
<evidence type="ECO:0000256" key="4">
    <source>
        <dbReference type="ARBA" id="ARBA00022989"/>
    </source>
</evidence>
<name>A0A0A1U800_ENTIV</name>
<dbReference type="AlphaFoldDB" id="A0A0A1U800"/>
<gene>
    <name evidence="8" type="ORF">EIN_267390</name>
</gene>
<dbReference type="PANTHER" id="PTHR10165:SF35">
    <property type="entry name" value="RE23632P"/>
    <property type="match status" value="1"/>
</dbReference>
<comment type="subcellular location">
    <subcellularLocation>
        <location evidence="1">Membrane</location>
        <topology evidence="1">Multi-pass membrane protein</topology>
    </subcellularLocation>
</comment>
<dbReference type="RefSeq" id="XP_004257794.1">
    <property type="nucleotide sequence ID" value="XM_004257746.1"/>
</dbReference>
<evidence type="ECO:0000256" key="5">
    <source>
        <dbReference type="ARBA" id="ARBA00023136"/>
    </source>
</evidence>
<dbReference type="InterPro" id="IPR043216">
    <property type="entry name" value="PAP-like"/>
</dbReference>
<dbReference type="GeneID" id="14890118"/>
<dbReference type="Pfam" id="PF01569">
    <property type="entry name" value="PAP2"/>
    <property type="match status" value="1"/>
</dbReference>
<dbReference type="Proteomes" id="UP000014680">
    <property type="component" value="Unassembled WGS sequence"/>
</dbReference>
<comment type="similarity">
    <text evidence="2">Belongs to the PA-phosphatase related phosphoesterase family.</text>
</comment>
<dbReference type="GO" id="GO:0006644">
    <property type="term" value="P:phospholipid metabolic process"/>
    <property type="evidence" value="ECO:0007669"/>
    <property type="project" value="InterPro"/>
</dbReference>
<dbReference type="Gene3D" id="1.20.144.10">
    <property type="entry name" value="Phosphatidic acid phosphatase type 2/haloperoxidase"/>
    <property type="match status" value="2"/>
</dbReference>
<feature type="transmembrane region" description="Helical" evidence="6">
    <location>
        <begin position="60"/>
        <end position="80"/>
    </location>
</feature>
<keyword evidence="5 6" id="KW-0472">Membrane</keyword>
<dbReference type="VEuPathDB" id="AmoebaDB:EIN_267390"/>
<dbReference type="SMART" id="SM00014">
    <property type="entry name" value="acidPPc"/>
    <property type="match status" value="1"/>
</dbReference>
<dbReference type="EMBL" id="KB206479">
    <property type="protein sequence ID" value="ELP91023.1"/>
    <property type="molecule type" value="Genomic_DNA"/>
</dbReference>
<feature type="transmembrane region" description="Helical" evidence="6">
    <location>
        <begin position="16"/>
        <end position="35"/>
    </location>
</feature>
<keyword evidence="4 6" id="KW-1133">Transmembrane helix</keyword>
<dbReference type="PANTHER" id="PTHR10165">
    <property type="entry name" value="LIPID PHOSPHATE PHOSPHATASE"/>
    <property type="match status" value="1"/>
</dbReference>
<organism evidence="8 9">
    <name type="scientific">Entamoeba invadens IP1</name>
    <dbReference type="NCBI Taxonomy" id="370355"/>
    <lineage>
        <taxon>Eukaryota</taxon>
        <taxon>Amoebozoa</taxon>
        <taxon>Evosea</taxon>
        <taxon>Archamoebae</taxon>
        <taxon>Mastigamoebida</taxon>
        <taxon>Entamoebidae</taxon>
        <taxon>Entamoeba</taxon>
    </lineage>
</organism>
<dbReference type="OMA" id="YREFDDN"/>
<evidence type="ECO:0000256" key="3">
    <source>
        <dbReference type="ARBA" id="ARBA00022692"/>
    </source>
</evidence>
<evidence type="ECO:0000256" key="2">
    <source>
        <dbReference type="ARBA" id="ARBA00008816"/>
    </source>
</evidence>
<dbReference type="GO" id="GO:0008195">
    <property type="term" value="F:phosphatidate phosphatase activity"/>
    <property type="evidence" value="ECO:0007669"/>
    <property type="project" value="TreeGrafter"/>
</dbReference>